<evidence type="ECO:0000256" key="7">
    <source>
        <dbReference type="NCBIfam" id="TIGR00008"/>
    </source>
</evidence>
<sequence length="107" mass="11898">MNILSSGGMHNAGFSPRPPMPVGRGTLPRPIRRGGAHRHDVEQAQGIVMESLSNANFRVRLRDERMVTAYASGRMRLHSIRILPGDSVVVALTPYDPARARIVFRLR</sequence>
<evidence type="ECO:0000259" key="9">
    <source>
        <dbReference type="PROSITE" id="PS50832"/>
    </source>
</evidence>
<gene>
    <name evidence="6 10" type="primary">infA</name>
    <name evidence="10" type="ordered locus">TPPCIT_113</name>
</gene>
<dbReference type="GO" id="GO:0003743">
    <property type="term" value="F:translation initiation factor activity"/>
    <property type="evidence" value="ECO:0007669"/>
    <property type="project" value="UniProtKB-UniRule"/>
</dbReference>
<evidence type="ECO:0000256" key="1">
    <source>
        <dbReference type="ARBA" id="ARBA00010939"/>
    </source>
</evidence>
<comment type="subunit">
    <text evidence="6">Component of the 30S ribosomal translation pre-initiation complex which assembles on the 30S ribosome in the order IF-2 and IF-3, IF-1 and N-formylmethionyl-tRNA(fMet); mRNA recruitment can occur at any time during PIC assembly.</text>
</comment>
<evidence type="ECO:0000313" key="10">
    <source>
        <dbReference type="EMBL" id="AEI75167.1"/>
    </source>
</evidence>
<dbReference type="EMBL" id="CP002244">
    <property type="protein sequence ID" value="AEI75167.1"/>
    <property type="molecule type" value="Genomic_DNA"/>
</dbReference>
<organism evidence="10 11">
    <name type="scientific">Tremblaya princeps (strain PCIT)</name>
    <dbReference type="NCBI Taxonomy" id="891398"/>
    <lineage>
        <taxon>Bacteria</taxon>
        <taxon>Pseudomonadati</taxon>
        <taxon>Pseudomonadota</taxon>
        <taxon>Betaproteobacteria</taxon>
        <taxon>Candidatus Tremblayella</taxon>
    </lineage>
</organism>
<keyword evidence="3 6" id="KW-0699">rRNA-binding</keyword>
<dbReference type="PROSITE" id="PS50832">
    <property type="entry name" value="S1_IF1_TYPE"/>
    <property type="match status" value="1"/>
</dbReference>
<dbReference type="Proteomes" id="UP000000505">
    <property type="component" value="Chromosome"/>
</dbReference>
<evidence type="ECO:0000256" key="8">
    <source>
        <dbReference type="SAM" id="MobiDB-lite"/>
    </source>
</evidence>
<keyword evidence="6" id="KW-0963">Cytoplasm</keyword>
<feature type="region of interest" description="Disordered" evidence="8">
    <location>
        <begin position="1"/>
        <end position="39"/>
    </location>
</feature>
<evidence type="ECO:0000256" key="4">
    <source>
        <dbReference type="ARBA" id="ARBA00022884"/>
    </source>
</evidence>
<dbReference type="SUPFAM" id="SSF50249">
    <property type="entry name" value="Nucleic acid-binding proteins"/>
    <property type="match status" value="1"/>
</dbReference>
<reference evidence="10 11" key="2">
    <citation type="journal article" date="2011" name="Curr. Biol.">
        <title>An interdependent metabolic patchwork in the nested symbiosis of mealybugs.</title>
        <authorList>
            <person name="McCutcheon J.P."/>
            <person name="von Dohlen C.D."/>
        </authorList>
    </citation>
    <scope>NUCLEOTIDE SEQUENCE [LARGE SCALE GENOMIC DNA]</scope>
    <source>
        <strain evidence="10 11">PCIT</strain>
    </source>
</reference>
<evidence type="ECO:0000256" key="5">
    <source>
        <dbReference type="ARBA" id="ARBA00022917"/>
    </source>
</evidence>
<evidence type="ECO:0000256" key="6">
    <source>
        <dbReference type="HAMAP-Rule" id="MF_00075"/>
    </source>
</evidence>
<proteinExistence type="inferred from homology"/>
<dbReference type="Pfam" id="PF01176">
    <property type="entry name" value="eIF-1a"/>
    <property type="match status" value="1"/>
</dbReference>
<dbReference type="AlphaFoldDB" id="F7XYJ1"/>
<dbReference type="PANTHER" id="PTHR33370:SF1">
    <property type="entry name" value="TRANSLATION INITIATION FACTOR IF-1, CHLOROPLASTIC"/>
    <property type="match status" value="1"/>
</dbReference>
<evidence type="ECO:0000256" key="3">
    <source>
        <dbReference type="ARBA" id="ARBA00022730"/>
    </source>
</evidence>
<dbReference type="GO" id="GO:0043022">
    <property type="term" value="F:ribosome binding"/>
    <property type="evidence" value="ECO:0007669"/>
    <property type="project" value="UniProtKB-UniRule"/>
</dbReference>
<dbReference type="KEGG" id="tpn:TPPCIT_113"/>
<dbReference type="Gene3D" id="2.40.50.140">
    <property type="entry name" value="Nucleic acid-binding proteins"/>
    <property type="match status" value="1"/>
</dbReference>
<dbReference type="InterPro" id="IPR012340">
    <property type="entry name" value="NA-bd_OB-fold"/>
</dbReference>
<dbReference type="NCBIfam" id="TIGR00008">
    <property type="entry name" value="infA"/>
    <property type="match status" value="1"/>
</dbReference>
<evidence type="ECO:0000256" key="2">
    <source>
        <dbReference type="ARBA" id="ARBA00022540"/>
    </source>
</evidence>
<comment type="function">
    <text evidence="6">One of the essential components for the initiation of protein synthesis. Stabilizes the binding of IF-2 and IF-3 on the 30S subunit to which N-formylmethionyl-tRNA(fMet) subsequently binds. Helps modulate mRNA selection, yielding the 30S pre-initiation complex (PIC). Upon addition of the 50S ribosomal subunit IF-1, IF-2 and IF-3 are released leaving the mature 70S translation initiation complex.</text>
</comment>
<keyword evidence="2 6" id="KW-0396">Initiation factor</keyword>
<feature type="domain" description="S1-like" evidence="9">
    <location>
        <begin position="32"/>
        <end position="107"/>
    </location>
</feature>
<accession>F7XYJ1</accession>
<dbReference type="InterPro" id="IPR004368">
    <property type="entry name" value="TIF_IF1"/>
</dbReference>
<dbReference type="HOGENOM" id="CLU_2208887_0_0_4"/>
<comment type="similarity">
    <text evidence="1 6">Belongs to the IF-1 family.</text>
</comment>
<dbReference type="HAMAP" id="MF_00075">
    <property type="entry name" value="IF_1"/>
    <property type="match status" value="1"/>
</dbReference>
<dbReference type="CDD" id="cd04451">
    <property type="entry name" value="S1_IF1"/>
    <property type="match status" value="1"/>
</dbReference>
<reference key="1">
    <citation type="submission" date="2010-09" db="EMBL/GenBank/DDBJ databases">
        <title>An interdependent metabolic patchwork in the nested three-way symbiosis of mealybugs.</title>
        <authorList>
            <person name="McCutcheon J.P."/>
            <person name="von Dohlen C.D."/>
        </authorList>
    </citation>
    <scope>NUCLEOTIDE SEQUENCE</scope>
    <source>
        <strain>PCIT</strain>
    </source>
</reference>
<keyword evidence="4 6" id="KW-0694">RNA-binding</keyword>
<dbReference type="InterPro" id="IPR006196">
    <property type="entry name" value="RNA-binding_domain_S1_IF1"/>
</dbReference>
<dbReference type="GO" id="GO:0019843">
    <property type="term" value="F:rRNA binding"/>
    <property type="evidence" value="ECO:0007669"/>
    <property type="project" value="UniProtKB-UniRule"/>
</dbReference>
<evidence type="ECO:0000313" key="11">
    <source>
        <dbReference type="Proteomes" id="UP000000505"/>
    </source>
</evidence>
<name>F7XYJ1_TREPP</name>
<dbReference type="PANTHER" id="PTHR33370">
    <property type="entry name" value="TRANSLATION INITIATION FACTOR IF-1, CHLOROPLASTIC"/>
    <property type="match status" value="1"/>
</dbReference>
<comment type="subcellular location">
    <subcellularLocation>
        <location evidence="6">Cytoplasm</location>
    </subcellularLocation>
</comment>
<dbReference type="GO" id="GO:0005829">
    <property type="term" value="C:cytosol"/>
    <property type="evidence" value="ECO:0007669"/>
    <property type="project" value="TreeGrafter"/>
</dbReference>
<keyword evidence="5 6" id="KW-0648">Protein biosynthesis</keyword>
<protein>
    <recommendedName>
        <fullName evidence="6 7">Translation initiation factor IF-1</fullName>
    </recommendedName>
</protein>